<dbReference type="SUPFAM" id="SSF49899">
    <property type="entry name" value="Concanavalin A-like lectins/glucanases"/>
    <property type="match status" value="2"/>
</dbReference>
<organism evidence="3 4">
    <name type="scientific">Meganyctiphanes norvegica</name>
    <name type="common">Northern krill</name>
    <name type="synonym">Thysanopoda norvegica</name>
    <dbReference type="NCBI Taxonomy" id="48144"/>
    <lineage>
        <taxon>Eukaryota</taxon>
        <taxon>Metazoa</taxon>
        <taxon>Ecdysozoa</taxon>
        <taxon>Arthropoda</taxon>
        <taxon>Crustacea</taxon>
        <taxon>Multicrustacea</taxon>
        <taxon>Malacostraca</taxon>
        <taxon>Eumalacostraca</taxon>
        <taxon>Eucarida</taxon>
        <taxon>Euphausiacea</taxon>
        <taxon>Euphausiidae</taxon>
        <taxon>Meganyctiphanes</taxon>
    </lineage>
</organism>
<comment type="caution">
    <text evidence="3">The sequence shown here is derived from an EMBL/GenBank/DDBJ whole genome shotgun (WGS) entry which is preliminary data.</text>
</comment>
<feature type="non-terminal residue" evidence="3">
    <location>
        <position position="1"/>
    </location>
</feature>
<dbReference type="Gene3D" id="2.60.120.200">
    <property type="match status" value="2"/>
</dbReference>
<feature type="domain" description="Laminin G" evidence="2">
    <location>
        <begin position="390"/>
        <end position="564"/>
    </location>
</feature>
<gene>
    <name evidence="3" type="ORF">MNOR_LOCUS22390</name>
</gene>
<comment type="caution">
    <text evidence="1">Lacks conserved residue(s) required for the propagation of feature annotation.</text>
</comment>
<dbReference type="SMART" id="SM00282">
    <property type="entry name" value="LamG"/>
    <property type="match status" value="2"/>
</dbReference>
<dbReference type="PROSITE" id="PS50025">
    <property type="entry name" value="LAM_G_DOMAIN"/>
    <property type="match status" value="2"/>
</dbReference>
<name>A0AAV2RE68_MEGNR</name>
<dbReference type="Pfam" id="PF02210">
    <property type="entry name" value="Laminin_G_2"/>
    <property type="match status" value="1"/>
</dbReference>
<feature type="disulfide bond" evidence="1">
    <location>
        <begin position="537"/>
        <end position="564"/>
    </location>
</feature>
<evidence type="ECO:0000313" key="3">
    <source>
        <dbReference type="EMBL" id="CAL4121219.1"/>
    </source>
</evidence>
<evidence type="ECO:0000256" key="1">
    <source>
        <dbReference type="PROSITE-ProRule" id="PRU00122"/>
    </source>
</evidence>
<keyword evidence="4" id="KW-1185">Reference proteome</keyword>
<sequence length="567" mass="63651">WVNARRTGWSSHQWMDDGTELNATQLWLPRVPNSGGGLEDCVSLGVWSINITDIPSEPYWVYPCSSSFSKPLCEGVAPNIAKSVFHGVEFIPDNVKSCIDGMIAQMNNMRYIRECNQCNYCKDPCTRWCTGSCSCVQKSRCKDCGPCMRWHSLKCACVKEFRCKAPTTTENTTPTTPISSTIESSLSLESCALPLIPSTDPDAVHTGAMRFGSRRDSRIEYSDLPSNPRDDFKFSFDFKTTADEGIFFYGADENHKDFISIYMKDSLLVFSYNPGAGAIVMRSSQSVNDDEWHSVIAERENEMGRLFVDGNLTSYNRSPRDANFKHIDIMTPYYVGGLSNLVTQISSSNTADIDQSLIGCIRDMKLNNVEFGSEKKVISVQRCSDKVEPGMFLGIGPQSHVIFREQFSVGRVFKLTMDVKPRVNTGVLMSLHGKSDFVMLQMKNGIVELSVDYGKGIIIAKYEPMTPWSLCDGRWHKVKVIKRKKRVVLVVDEHHTKTKSRKKGDTFTDKKYPLFLGTQPNITDHRGHPTTDKYVGCIKNVHINKKADDFSYPIFVGNVDAGSCPTI</sequence>
<reference evidence="3 4" key="1">
    <citation type="submission" date="2024-05" db="EMBL/GenBank/DDBJ databases">
        <authorList>
            <person name="Wallberg A."/>
        </authorList>
    </citation>
    <scope>NUCLEOTIDE SEQUENCE [LARGE SCALE GENOMIC DNA]</scope>
</reference>
<dbReference type="InterPro" id="IPR050372">
    <property type="entry name" value="Neurexin-related_CASP"/>
</dbReference>
<protein>
    <recommendedName>
        <fullName evidence="2">Laminin G domain-containing protein</fullName>
    </recommendedName>
</protein>
<proteinExistence type="predicted"/>
<dbReference type="Pfam" id="PF00054">
    <property type="entry name" value="Laminin_G_1"/>
    <property type="match status" value="1"/>
</dbReference>
<evidence type="ECO:0000259" key="2">
    <source>
        <dbReference type="PROSITE" id="PS50025"/>
    </source>
</evidence>
<keyword evidence="1" id="KW-1015">Disulfide bond</keyword>
<accession>A0AAV2RE68</accession>
<feature type="domain" description="Laminin G" evidence="2">
    <location>
        <begin position="208"/>
        <end position="383"/>
    </location>
</feature>
<dbReference type="AlphaFoldDB" id="A0AAV2RE68"/>
<dbReference type="InterPro" id="IPR013320">
    <property type="entry name" value="ConA-like_dom_sf"/>
</dbReference>
<dbReference type="PANTHER" id="PTHR15036">
    <property type="entry name" value="PIKACHURIN-LIKE PROTEIN"/>
    <property type="match status" value="1"/>
</dbReference>
<dbReference type="EMBL" id="CAXKWB010018797">
    <property type="protein sequence ID" value="CAL4121219.1"/>
    <property type="molecule type" value="Genomic_DNA"/>
</dbReference>
<dbReference type="CDD" id="cd00110">
    <property type="entry name" value="LamG"/>
    <property type="match status" value="2"/>
</dbReference>
<dbReference type="PANTHER" id="PTHR15036:SF67">
    <property type="entry name" value="LAMININ SUBUNIT ALPHA-LIKE PROTEIN"/>
    <property type="match status" value="1"/>
</dbReference>
<dbReference type="InterPro" id="IPR001791">
    <property type="entry name" value="Laminin_G"/>
</dbReference>
<dbReference type="Proteomes" id="UP001497623">
    <property type="component" value="Unassembled WGS sequence"/>
</dbReference>
<evidence type="ECO:0000313" key="4">
    <source>
        <dbReference type="Proteomes" id="UP001497623"/>
    </source>
</evidence>